<feature type="region of interest" description="Disordered" evidence="6">
    <location>
        <begin position="1"/>
        <end position="31"/>
    </location>
</feature>
<dbReference type="GO" id="GO:0097361">
    <property type="term" value="C:cytosolic [4Fe-4S] assembly targeting complex"/>
    <property type="evidence" value="ECO:0007669"/>
    <property type="project" value="UniProtKB-UniRule"/>
</dbReference>
<dbReference type="EMBL" id="AZIL01000279">
    <property type="protein sequence ID" value="EWM28526.1"/>
    <property type="molecule type" value="Genomic_DNA"/>
</dbReference>
<feature type="compositionally biased region" description="Basic and acidic residues" evidence="6">
    <location>
        <begin position="684"/>
        <end position="699"/>
    </location>
</feature>
<evidence type="ECO:0000259" key="7">
    <source>
        <dbReference type="Pfam" id="PF12460"/>
    </source>
</evidence>
<feature type="domain" description="MMS19 C-terminal" evidence="7">
    <location>
        <begin position="743"/>
        <end position="1357"/>
    </location>
</feature>
<evidence type="ECO:0000256" key="5">
    <source>
        <dbReference type="RuleBase" id="RU367072"/>
    </source>
</evidence>
<dbReference type="InterPro" id="IPR024687">
    <property type="entry name" value="MMS19_C"/>
</dbReference>
<dbReference type="PANTHER" id="PTHR12891:SF0">
    <property type="entry name" value="MMS19 NUCLEOTIDE EXCISION REPAIR PROTEIN HOMOLOG"/>
    <property type="match status" value="1"/>
</dbReference>
<dbReference type="GO" id="GO:0051604">
    <property type="term" value="P:protein maturation"/>
    <property type="evidence" value="ECO:0007669"/>
    <property type="project" value="UniProtKB-UniRule"/>
</dbReference>
<feature type="compositionally biased region" description="Basic and acidic residues" evidence="6">
    <location>
        <begin position="707"/>
        <end position="716"/>
    </location>
</feature>
<keyword evidence="4 5" id="KW-0539">Nucleus</keyword>
<evidence type="ECO:0000259" key="8">
    <source>
        <dbReference type="Pfam" id="PF14500"/>
    </source>
</evidence>
<evidence type="ECO:0000256" key="3">
    <source>
        <dbReference type="ARBA" id="ARBA00022737"/>
    </source>
</evidence>
<feature type="domain" description="MMS19 N-terminal" evidence="8">
    <location>
        <begin position="91"/>
        <end position="372"/>
    </location>
</feature>
<evidence type="ECO:0000256" key="6">
    <source>
        <dbReference type="SAM" id="MobiDB-lite"/>
    </source>
</evidence>
<dbReference type="GO" id="GO:0005634">
    <property type="term" value="C:nucleus"/>
    <property type="evidence" value="ECO:0007669"/>
    <property type="project" value="UniProtKB-SubCell"/>
</dbReference>
<comment type="function">
    <text evidence="5">Key component of the cytosolic iron-sulfur protein assembly (CIA) complex, a multiprotein complex that mediates the incorporation of iron-sulfur cluster into apoproteins specifically involved in DNA metabolism and genomic integrity. In the CIA complex, MMS19 acts as an adapter between early-acting CIA components and a subset of cellular target iron-sulfur proteins.</text>
</comment>
<dbReference type="Pfam" id="PF12460">
    <property type="entry name" value="MMS19_C"/>
    <property type="match status" value="1"/>
</dbReference>
<keyword evidence="3" id="KW-0677">Repeat</keyword>
<dbReference type="InterPro" id="IPR029240">
    <property type="entry name" value="MMS19_N"/>
</dbReference>
<feature type="compositionally biased region" description="Polar residues" evidence="6">
    <location>
        <begin position="1"/>
        <end position="10"/>
    </location>
</feature>
<feature type="region of interest" description="Disordered" evidence="6">
    <location>
        <begin position="399"/>
        <end position="449"/>
    </location>
</feature>
<keyword evidence="5" id="KW-0234">DNA repair</keyword>
<protein>
    <recommendedName>
        <fullName evidence="5">MMS19 nucleotide excision repair protein</fullName>
    </recommendedName>
</protein>
<dbReference type="GO" id="GO:0016226">
    <property type="term" value="P:iron-sulfur cluster assembly"/>
    <property type="evidence" value="ECO:0007669"/>
    <property type="project" value="UniProtKB-UniRule"/>
</dbReference>
<feature type="compositionally biased region" description="Basic and acidic residues" evidence="6">
    <location>
        <begin position="418"/>
        <end position="433"/>
    </location>
</feature>
<dbReference type="OrthoDB" id="342900at2759"/>
<name>W7U6Q4_9STRA</name>
<reference evidence="9 10" key="1">
    <citation type="journal article" date="2014" name="Mol. Plant">
        <title>Chromosome Scale Genome Assembly and Transcriptome Profiling of Nannochloropsis gaditana in Nitrogen Depletion.</title>
        <authorList>
            <person name="Corteggiani Carpinelli E."/>
            <person name="Telatin A."/>
            <person name="Vitulo N."/>
            <person name="Forcato C."/>
            <person name="D'Angelo M."/>
            <person name="Schiavon R."/>
            <person name="Vezzi A."/>
            <person name="Giacometti G.M."/>
            <person name="Morosinotto T."/>
            <person name="Valle G."/>
        </authorList>
    </citation>
    <scope>NUCLEOTIDE SEQUENCE [LARGE SCALE GENOMIC DNA]</scope>
    <source>
        <strain evidence="9 10">B-31</strain>
    </source>
</reference>
<keyword evidence="10" id="KW-1185">Reference proteome</keyword>
<accession>W7U6Q4</accession>
<dbReference type="SUPFAM" id="SSF48371">
    <property type="entry name" value="ARM repeat"/>
    <property type="match status" value="1"/>
</dbReference>
<gene>
    <name evidence="9" type="ORF">Naga_100009g28</name>
</gene>
<evidence type="ECO:0000313" key="10">
    <source>
        <dbReference type="Proteomes" id="UP000019335"/>
    </source>
</evidence>
<dbReference type="InterPro" id="IPR016024">
    <property type="entry name" value="ARM-type_fold"/>
</dbReference>
<comment type="caution">
    <text evidence="9">The sequence shown here is derived from an EMBL/GenBank/DDBJ whole genome shotgun (WGS) entry which is preliminary data.</text>
</comment>
<dbReference type="Gene3D" id="1.25.10.10">
    <property type="entry name" value="Leucine-rich Repeat Variant"/>
    <property type="match status" value="1"/>
</dbReference>
<sequence length="1403" mass="149976">MASLTFNSTVDGGGYESTKESIKEASSPPFSTSSSFAEALSSYCNAGDAAAASNGEGEAVPPNVTSPDATVAHLNTILLHVQRSKRFEDLVAEMGPYLTNEAASVRTRSATLLGEVLYRLPSLPLTDAAVHHYVEFFSSRLEDFPSVAGSLLGIRALLQHHKEPAQKEAGIIARGLFKHLYVPSMTQTIRQRTFEVVFEMIGALNGAEDTEGECNATTSGAAVPASLLDMQDEFVTGVIECIEGEKDPRCLILCLNIISRVQVIFPAASDAHIEALFDITACYFPITFTPPPNDPYGITPDVLSHALREALTRRPSMAEFLLPLLVDKLTSTHVPAKLEALLTLQVATRTIGMRAMLGNLASVTGALFQEIVSCAEAPVVAAALETCRSLAAHLSCLEDAGRGTTGGKPRSKAYANPRESKEGEGSGRSEKAGAGEGGRAQNKGGDRADAEMEKAWQTVLVNIVGKAASEVKANPDSMKGRASARVLGAVARASARAYAAVLKAIVPGALQLATEGKKAKPGRMVVEGEGERQEAALLLLVDLVEAVDPDLDFTASAHGPPLAPYVPLLHGRFLACLNSPASGPALLAVKGLASLATRSPSQLLTSAQASELVVLFTHRIQAEERSVGPAYDRNLDQALLEALKVLSARRQELRATVVEHTVPELLRWLDEAAAGRGVSGSTAHGKENGNGRADLDSKDVGQSSRPSRKEGVSAGRIDDSTVVNKGKCNVECGINSLELDRCLGALAFLADQTEIFEAVLPSLLARVLVAQNMSDTAEDKHRNDMGGWTSWTLRTEEEARHILSSLAAILVRTSAINQAALPGLLGLPELASSKKAEPGQVEAMDVQESLLPVATERGPWLWWLLTGVLGSAAAGKILDDAALDAIVRMMSAVTEALSRRSQDLLTERLLRFFFPFPPSSSPAAPFVRTSTSTPSRFGIVDPDPPDAATFSIPGFQPLDPSSHRSQGQAVTILLTVLNSLHVDSTIFDSLGLEQDLLPALVNLTLLDAEGLGVVEHRTESTSIASVNDSRAHPPLASEGPAPASWGVALIANKAAKPRFVEVFVAPLLSQLRQRLAAEERKSHSSTESLATATRDVSSVVWLAKALALRCVPKGALEDAISLLIDVAGCTMLEGKQVPEKNKIAEEATPARLVLARRASEGFGLILRDSSLTEGTARECLPSFSSLTTFSCPIPLANQLLTARLNTARVNPLWRQRLYNVSFTRLREAVERHRANPQAQSAALLALCNMLGSLPPPIIQQDMEPIIRVVLQGMSCVATRGKGEGADDDKDTEEEAAAVLRARATETFVALAKESLDAVMPHLSTVIPLLCKLCTLADPHFLPTARLRVLALGSLLEITRLPYAKLHPYRTSVSRGLLAPLDDRKRVVRQMAVKVRNEWLVMDR</sequence>
<evidence type="ECO:0000256" key="2">
    <source>
        <dbReference type="ARBA" id="ARBA00009340"/>
    </source>
</evidence>
<feature type="region of interest" description="Disordered" evidence="6">
    <location>
        <begin position="677"/>
        <end position="716"/>
    </location>
</feature>
<dbReference type="PANTHER" id="PTHR12891">
    <property type="entry name" value="DNA REPAIR/TRANSCRIPTION PROTEIN MET18/MMS19"/>
    <property type="match status" value="1"/>
</dbReference>
<evidence type="ECO:0000313" key="9">
    <source>
        <dbReference type="EMBL" id="EWM28526.1"/>
    </source>
</evidence>
<dbReference type="GO" id="GO:0006281">
    <property type="term" value="P:DNA repair"/>
    <property type="evidence" value="ECO:0007669"/>
    <property type="project" value="UniProtKB-UniRule"/>
</dbReference>
<dbReference type="InterPro" id="IPR039920">
    <property type="entry name" value="MMS19"/>
</dbReference>
<evidence type="ECO:0000256" key="1">
    <source>
        <dbReference type="ARBA" id="ARBA00004123"/>
    </source>
</evidence>
<comment type="similarity">
    <text evidence="2 5">Belongs to the MET18/MMS19 family.</text>
</comment>
<comment type="subcellular location">
    <subcellularLocation>
        <location evidence="1 5">Nucleus</location>
    </subcellularLocation>
</comment>
<dbReference type="InterPro" id="IPR011989">
    <property type="entry name" value="ARM-like"/>
</dbReference>
<dbReference type="Proteomes" id="UP000019335">
    <property type="component" value="Chromosome 4"/>
</dbReference>
<keyword evidence="5" id="KW-0227">DNA damage</keyword>
<evidence type="ECO:0000256" key="4">
    <source>
        <dbReference type="ARBA" id="ARBA00023242"/>
    </source>
</evidence>
<proteinExistence type="inferred from homology"/>
<dbReference type="Pfam" id="PF14500">
    <property type="entry name" value="MMS19_N"/>
    <property type="match status" value="1"/>
</dbReference>
<organism evidence="9 10">
    <name type="scientific">Nannochloropsis gaditana</name>
    <dbReference type="NCBI Taxonomy" id="72520"/>
    <lineage>
        <taxon>Eukaryota</taxon>
        <taxon>Sar</taxon>
        <taxon>Stramenopiles</taxon>
        <taxon>Ochrophyta</taxon>
        <taxon>Eustigmatophyceae</taxon>
        <taxon>Eustigmatales</taxon>
        <taxon>Monodopsidaceae</taxon>
        <taxon>Nannochloropsis</taxon>
    </lineage>
</organism>